<feature type="compositionally biased region" description="Low complexity" evidence="1">
    <location>
        <begin position="313"/>
        <end position="325"/>
    </location>
</feature>
<evidence type="ECO:0000256" key="1">
    <source>
        <dbReference type="SAM" id="MobiDB-lite"/>
    </source>
</evidence>
<gene>
    <name evidence="4" type="ORF">FAK_27970</name>
</gene>
<dbReference type="CDD" id="cd02966">
    <property type="entry name" value="TlpA_like_family"/>
    <property type="match status" value="1"/>
</dbReference>
<dbReference type="InterPro" id="IPR050553">
    <property type="entry name" value="Thioredoxin_ResA/DsbE_sf"/>
</dbReference>
<feature type="signal peptide" evidence="2">
    <location>
        <begin position="1"/>
        <end position="23"/>
    </location>
</feature>
<accession>A0AAU9EPC9</accession>
<proteinExistence type="predicted"/>
<dbReference type="KEGG" id="dmp:FAK_27970"/>
<dbReference type="InterPro" id="IPR013740">
    <property type="entry name" value="Redoxin"/>
</dbReference>
<dbReference type="SUPFAM" id="SSF52833">
    <property type="entry name" value="Thioredoxin-like"/>
    <property type="match status" value="1"/>
</dbReference>
<feature type="chain" id="PRO_5043818294" description="Thioredoxin domain-containing protein" evidence="2">
    <location>
        <begin position="24"/>
        <end position="464"/>
    </location>
</feature>
<organism evidence="4 5">
    <name type="scientific">Desulfoferula mesophila</name>
    <dbReference type="NCBI Taxonomy" id="3058419"/>
    <lineage>
        <taxon>Bacteria</taxon>
        <taxon>Pseudomonadati</taxon>
        <taxon>Thermodesulfobacteriota</taxon>
        <taxon>Desulfarculia</taxon>
        <taxon>Desulfarculales</taxon>
        <taxon>Desulfarculaceae</taxon>
        <taxon>Desulfoferula</taxon>
    </lineage>
</organism>
<dbReference type="GO" id="GO:0016491">
    <property type="term" value="F:oxidoreductase activity"/>
    <property type="evidence" value="ECO:0007669"/>
    <property type="project" value="InterPro"/>
</dbReference>
<keyword evidence="5" id="KW-1185">Reference proteome</keyword>
<reference evidence="5" key="1">
    <citation type="journal article" date="2023" name="Arch. Microbiol.">
        <title>Desulfoferula mesophilus gen. nov. sp. nov., a mesophilic sulfate-reducing bacterium isolated from a brackish lake sediment.</title>
        <authorList>
            <person name="Watanabe T."/>
            <person name="Yabe T."/>
            <person name="Tsuji J.M."/>
            <person name="Fukui M."/>
        </authorList>
    </citation>
    <scope>NUCLEOTIDE SEQUENCE [LARGE SCALE GENOMIC DNA]</scope>
    <source>
        <strain evidence="5">12FAK</strain>
    </source>
</reference>
<dbReference type="RefSeq" id="WP_338600568.1">
    <property type="nucleotide sequence ID" value="NZ_AP028679.1"/>
</dbReference>
<evidence type="ECO:0000259" key="3">
    <source>
        <dbReference type="PROSITE" id="PS51352"/>
    </source>
</evidence>
<evidence type="ECO:0000256" key="2">
    <source>
        <dbReference type="SAM" id="SignalP"/>
    </source>
</evidence>
<dbReference type="InterPro" id="IPR013766">
    <property type="entry name" value="Thioredoxin_domain"/>
</dbReference>
<evidence type="ECO:0000313" key="4">
    <source>
        <dbReference type="EMBL" id="BEQ15731.1"/>
    </source>
</evidence>
<dbReference type="PROSITE" id="PS51352">
    <property type="entry name" value="THIOREDOXIN_2"/>
    <property type="match status" value="1"/>
</dbReference>
<dbReference type="PANTHER" id="PTHR42852:SF17">
    <property type="entry name" value="THIOREDOXIN-LIKE PROTEIN HI_1115"/>
    <property type="match status" value="1"/>
</dbReference>
<dbReference type="Pfam" id="PF08534">
    <property type="entry name" value="Redoxin"/>
    <property type="match status" value="1"/>
</dbReference>
<protein>
    <recommendedName>
        <fullName evidence="3">Thioredoxin domain-containing protein</fullName>
    </recommendedName>
</protein>
<dbReference type="Proteomes" id="UP001366166">
    <property type="component" value="Chromosome"/>
</dbReference>
<dbReference type="InterPro" id="IPR036249">
    <property type="entry name" value="Thioredoxin-like_sf"/>
</dbReference>
<dbReference type="Gene3D" id="3.40.30.10">
    <property type="entry name" value="Glutaredoxin"/>
    <property type="match status" value="1"/>
</dbReference>
<feature type="domain" description="Thioredoxin" evidence="3">
    <location>
        <begin position="18"/>
        <end position="161"/>
    </location>
</feature>
<name>A0AAU9EPC9_9BACT</name>
<sequence length="464" mass="50713">MAKALSAFVICLALLAVILPAQAAPPTTLNFNLPALEGGRLSLEQFRGRVVIVDFFATWCGPCKRALPKLDRFAQEYADRGVSAIAFSVDKGGIKAVKPFVARLGLRMPVVLGDVEWAQANAGVRVLPTTLVIDPAGRVVKRFEGPVSEMHLANAAYPYLAKAKSPEPKAAKVKRRRPGDPRFVDLWVTDGEQFQGARGIYVHTVAQVADLNAVRGLWLALDISPENGGQTKTLYMRIDDVNKEYFMMFVRCDQLPPLGTSSAYVARLSVIDEHYKAVDSSASFPIAANCGAGGYYARNAPHAPRFAPPSAPAPGAAPNQASPPAQQDDRTVWVNAARGRIKSLALTEGEVYEDHPGMMLKVKAGLGDLPTDQGLWMTVNLWPEDAKGRALSPTGDADRLYHRVESTSLDDYLLFVRCDQMPELPQGGRMRMWITVLIGPQKNVVARSEEFLLPRPCRAAFLRH</sequence>
<evidence type="ECO:0000313" key="5">
    <source>
        <dbReference type="Proteomes" id="UP001366166"/>
    </source>
</evidence>
<dbReference type="EMBL" id="AP028679">
    <property type="protein sequence ID" value="BEQ15731.1"/>
    <property type="molecule type" value="Genomic_DNA"/>
</dbReference>
<dbReference type="PANTHER" id="PTHR42852">
    <property type="entry name" value="THIOL:DISULFIDE INTERCHANGE PROTEIN DSBE"/>
    <property type="match status" value="1"/>
</dbReference>
<keyword evidence="2" id="KW-0732">Signal</keyword>
<feature type="region of interest" description="Disordered" evidence="1">
    <location>
        <begin position="303"/>
        <end position="328"/>
    </location>
</feature>
<dbReference type="AlphaFoldDB" id="A0AAU9EPC9"/>